<accession>A0A4R3KZU4</accession>
<dbReference type="AlphaFoldDB" id="A0A4R3KZU4"/>
<evidence type="ECO:0000256" key="3">
    <source>
        <dbReference type="ARBA" id="ARBA00022490"/>
    </source>
</evidence>
<dbReference type="Pfam" id="PF05746">
    <property type="entry name" value="DALR_1"/>
    <property type="match status" value="1"/>
</dbReference>
<comment type="similarity">
    <text evidence="2 10">Belongs to the class-II aminoacyl-tRNA synthetase family.</text>
</comment>
<dbReference type="Pfam" id="PF02092">
    <property type="entry name" value="tRNA_synt_2f"/>
    <property type="match status" value="1"/>
</dbReference>
<evidence type="ECO:0000256" key="8">
    <source>
        <dbReference type="ARBA" id="ARBA00023146"/>
    </source>
</evidence>
<comment type="caution">
    <text evidence="12">The sequence shown here is derived from an EMBL/GenBank/DDBJ whole genome shotgun (WGS) entry which is preliminary data.</text>
</comment>
<keyword evidence="6 10" id="KW-0067">ATP-binding</keyword>
<proteinExistence type="inferred from homology"/>
<evidence type="ECO:0000256" key="6">
    <source>
        <dbReference type="ARBA" id="ARBA00022840"/>
    </source>
</evidence>
<reference evidence="12 13" key="1">
    <citation type="submission" date="2019-03" db="EMBL/GenBank/DDBJ databases">
        <title>Genomic Encyclopedia of Type Strains, Phase IV (KMG-IV): sequencing the most valuable type-strain genomes for metagenomic binning, comparative biology and taxonomic classification.</title>
        <authorList>
            <person name="Goeker M."/>
        </authorList>
    </citation>
    <scope>NUCLEOTIDE SEQUENCE [LARGE SCALE GENOMIC DNA]</scope>
    <source>
        <strain evidence="12 13">DSM 26752</strain>
    </source>
</reference>
<keyword evidence="4 10" id="KW-0436">Ligase</keyword>
<dbReference type="EMBL" id="SMAE01000002">
    <property type="protein sequence ID" value="TCS91202.1"/>
    <property type="molecule type" value="Genomic_DNA"/>
</dbReference>
<evidence type="ECO:0000256" key="4">
    <source>
        <dbReference type="ARBA" id="ARBA00022598"/>
    </source>
</evidence>
<dbReference type="GO" id="GO:0006420">
    <property type="term" value="P:arginyl-tRNA aminoacylation"/>
    <property type="evidence" value="ECO:0007669"/>
    <property type="project" value="InterPro"/>
</dbReference>
<evidence type="ECO:0000256" key="7">
    <source>
        <dbReference type="ARBA" id="ARBA00022917"/>
    </source>
</evidence>
<protein>
    <recommendedName>
        <fullName evidence="10">Glycine--tRNA ligase beta subunit</fullName>
        <ecNumber evidence="10">6.1.1.14</ecNumber>
    </recommendedName>
    <alternativeName>
        <fullName evidence="10">Glycyl-tRNA synthetase beta subunit</fullName>
        <shortName evidence="10">GlyRS</shortName>
    </alternativeName>
</protein>
<dbReference type="NCBIfam" id="TIGR00211">
    <property type="entry name" value="glyS"/>
    <property type="match status" value="1"/>
</dbReference>
<comment type="subcellular location">
    <subcellularLocation>
        <location evidence="1 10">Cytoplasm</location>
    </subcellularLocation>
</comment>
<dbReference type="OrthoDB" id="9775440at2"/>
<sequence length="693" mass="79937">MTDNKYLLEIGVEELPARFIDDALEQLRNNTEKTLEEKRIIFENIETYATPRRLVLVIKGLAEKQKTIYQKVKGPAKRIAYDNEGNPTKALKGFMRGQGVDIDQITLQEYKGEIYVYANVKKEGKVTEDVLSENMPNIIRSIVFPKSMKWGGKNIRFARPIRWIVSIYNNKVVPFDLEGIKVGNVTRGHRFLGSSYIELNSVDEYFDVLEKNYVIVDQNKRRDIIKYGSKRLAKEKGGNLLLDPELLEEVTYLVEYPTPLIGRIAEEYLELPVDVIITPMKEHLRYFPVVDDSGRLLPYFITVRNGNEEYLDIVRKGNEKVLEARLEDAKFFYYEDIKNPLENYVDELKNIIFQEKLGTLYDKTIRVQKLADKIGDYLEVGQETKNNINRAAYLSKADLVTKMVDEFTELQGRIGMEYAKQSGENEIVSLAIYEQYLPRFSGDQLPTTTAGAILSIADKLDTIAGCFAIEIQPTGSQDPYGLRRQALGIINIILDRKLDLNLDDIIDFALYIYVEENGLVFDYKTVKQEILEFFNGRIKNMFNDMGIRYDIIDGVIATGINNIYDLKLRADKLNTYIESEGLEDVLTTFNRVANLAKNASSTEVKRDLLVKEEEIELYEAFNNIEDKVINWLNKKEYDKALEQFILLKEPVDNFFDNVMVMVDDEKVRENRLNLLAKISETMLMICDLSKIVK</sequence>
<gene>
    <name evidence="10" type="primary">glyS</name>
    <name evidence="12" type="ORF">EDD65_102132</name>
</gene>
<keyword evidence="8 10" id="KW-0030">Aminoacyl-tRNA synthetase</keyword>
<dbReference type="GO" id="GO:0005829">
    <property type="term" value="C:cytosol"/>
    <property type="evidence" value="ECO:0007669"/>
    <property type="project" value="TreeGrafter"/>
</dbReference>
<dbReference type="InterPro" id="IPR015944">
    <property type="entry name" value="Gly-tRNA-synth_bsu"/>
</dbReference>
<dbReference type="InterPro" id="IPR008909">
    <property type="entry name" value="DALR_anticod-bd"/>
</dbReference>
<dbReference type="SUPFAM" id="SSF109604">
    <property type="entry name" value="HD-domain/PDEase-like"/>
    <property type="match status" value="1"/>
</dbReference>
<comment type="catalytic activity">
    <reaction evidence="9 10">
        <text>tRNA(Gly) + glycine + ATP = glycyl-tRNA(Gly) + AMP + diphosphate</text>
        <dbReference type="Rhea" id="RHEA:16013"/>
        <dbReference type="Rhea" id="RHEA-COMP:9664"/>
        <dbReference type="Rhea" id="RHEA-COMP:9683"/>
        <dbReference type="ChEBI" id="CHEBI:30616"/>
        <dbReference type="ChEBI" id="CHEBI:33019"/>
        <dbReference type="ChEBI" id="CHEBI:57305"/>
        <dbReference type="ChEBI" id="CHEBI:78442"/>
        <dbReference type="ChEBI" id="CHEBI:78522"/>
        <dbReference type="ChEBI" id="CHEBI:456215"/>
        <dbReference type="EC" id="6.1.1.14"/>
    </reaction>
</comment>
<keyword evidence="3 10" id="KW-0963">Cytoplasm</keyword>
<evidence type="ECO:0000259" key="11">
    <source>
        <dbReference type="Pfam" id="PF05746"/>
    </source>
</evidence>
<dbReference type="GO" id="GO:0005524">
    <property type="term" value="F:ATP binding"/>
    <property type="evidence" value="ECO:0007669"/>
    <property type="project" value="UniProtKB-UniRule"/>
</dbReference>
<dbReference type="PANTHER" id="PTHR30075:SF2">
    <property type="entry name" value="GLYCINE--TRNA LIGASE, CHLOROPLASTIC_MITOCHONDRIAL 2"/>
    <property type="match status" value="1"/>
</dbReference>
<organism evidence="12 13">
    <name type="scientific">Keratinibaculum paraultunense</name>
    <dbReference type="NCBI Taxonomy" id="1278232"/>
    <lineage>
        <taxon>Bacteria</taxon>
        <taxon>Bacillati</taxon>
        <taxon>Bacillota</taxon>
        <taxon>Tissierellia</taxon>
        <taxon>Tissierellales</taxon>
        <taxon>Tepidimicrobiaceae</taxon>
        <taxon>Keratinibaculum</taxon>
    </lineage>
</organism>
<name>A0A4R3KZU4_9FIRM</name>
<dbReference type="PRINTS" id="PR01045">
    <property type="entry name" value="TRNASYNTHGB"/>
</dbReference>
<evidence type="ECO:0000313" key="12">
    <source>
        <dbReference type="EMBL" id="TCS91202.1"/>
    </source>
</evidence>
<feature type="domain" description="DALR anticodon binding" evidence="11">
    <location>
        <begin position="588"/>
        <end position="682"/>
    </location>
</feature>
<dbReference type="EC" id="6.1.1.14" evidence="10"/>
<keyword evidence="5 10" id="KW-0547">Nucleotide-binding</keyword>
<evidence type="ECO:0000256" key="10">
    <source>
        <dbReference type="HAMAP-Rule" id="MF_00255"/>
    </source>
</evidence>
<dbReference type="InterPro" id="IPR006194">
    <property type="entry name" value="Gly-tRNA-synth_heterodimer"/>
</dbReference>
<evidence type="ECO:0000313" key="13">
    <source>
        <dbReference type="Proteomes" id="UP000294567"/>
    </source>
</evidence>
<dbReference type="RefSeq" id="WP_132025873.1">
    <property type="nucleotide sequence ID" value="NZ_CP068564.1"/>
</dbReference>
<dbReference type="GO" id="GO:0004820">
    <property type="term" value="F:glycine-tRNA ligase activity"/>
    <property type="evidence" value="ECO:0007669"/>
    <property type="project" value="UniProtKB-UniRule"/>
</dbReference>
<dbReference type="PANTHER" id="PTHR30075">
    <property type="entry name" value="GLYCYL-TRNA SYNTHETASE"/>
    <property type="match status" value="1"/>
</dbReference>
<evidence type="ECO:0000256" key="2">
    <source>
        <dbReference type="ARBA" id="ARBA00008226"/>
    </source>
</evidence>
<dbReference type="GO" id="GO:0004814">
    <property type="term" value="F:arginine-tRNA ligase activity"/>
    <property type="evidence" value="ECO:0007669"/>
    <property type="project" value="InterPro"/>
</dbReference>
<evidence type="ECO:0000256" key="9">
    <source>
        <dbReference type="ARBA" id="ARBA00047937"/>
    </source>
</evidence>
<dbReference type="HAMAP" id="MF_00255">
    <property type="entry name" value="Gly_tRNA_synth_beta"/>
    <property type="match status" value="1"/>
</dbReference>
<comment type="subunit">
    <text evidence="10">Tetramer of two alpha and two beta subunits.</text>
</comment>
<keyword evidence="13" id="KW-1185">Reference proteome</keyword>
<dbReference type="Proteomes" id="UP000294567">
    <property type="component" value="Unassembled WGS sequence"/>
</dbReference>
<dbReference type="GO" id="GO:0006426">
    <property type="term" value="P:glycyl-tRNA aminoacylation"/>
    <property type="evidence" value="ECO:0007669"/>
    <property type="project" value="UniProtKB-UniRule"/>
</dbReference>
<evidence type="ECO:0000256" key="1">
    <source>
        <dbReference type="ARBA" id="ARBA00004496"/>
    </source>
</evidence>
<keyword evidence="7 10" id="KW-0648">Protein biosynthesis</keyword>
<evidence type="ECO:0000256" key="5">
    <source>
        <dbReference type="ARBA" id="ARBA00022741"/>
    </source>
</evidence>
<dbReference type="PROSITE" id="PS50861">
    <property type="entry name" value="AA_TRNA_LIGASE_II_GLYAB"/>
    <property type="match status" value="1"/>
</dbReference>